<dbReference type="Proteomes" id="UP001549097">
    <property type="component" value="Unassembled WGS sequence"/>
</dbReference>
<keyword evidence="1" id="KW-1133">Transmembrane helix</keyword>
<gene>
    <name evidence="2" type="ORF">ABID52_002827</name>
</gene>
<organism evidence="2 3">
    <name type="scientific">Fictibacillus halophilus</name>
    <dbReference type="NCBI Taxonomy" id="1610490"/>
    <lineage>
        <taxon>Bacteria</taxon>
        <taxon>Bacillati</taxon>
        <taxon>Bacillota</taxon>
        <taxon>Bacilli</taxon>
        <taxon>Bacillales</taxon>
        <taxon>Fictibacillaceae</taxon>
        <taxon>Fictibacillus</taxon>
    </lineage>
</organism>
<evidence type="ECO:0000313" key="3">
    <source>
        <dbReference type="Proteomes" id="UP001549097"/>
    </source>
</evidence>
<keyword evidence="3" id="KW-1185">Reference proteome</keyword>
<feature type="transmembrane region" description="Helical" evidence="1">
    <location>
        <begin position="6"/>
        <end position="24"/>
    </location>
</feature>
<accession>A0ABV2LKY5</accession>
<comment type="caution">
    <text evidence="2">The sequence shown here is derived from an EMBL/GenBank/DDBJ whole genome shotgun (WGS) entry which is preliminary data.</text>
</comment>
<proteinExistence type="predicted"/>
<keyword evidence="1" id="KW-0472">Membrane</keyword>
<keyword evidence="1" id="KW-0812">Transmembrane</keyword>
<reference evidence="2 3" key="1">
    <citation type="submission" date="2024-06" db="EMBL/GenBank/DDBJ databases">
        <title>Genomic Encyclopedia of Type Strains, Phase IV (KMG-IV): sequencing the most valuable type-strain genomes for metagenomic binning, comparative biology and taxonomic classification.</title>
        <authorList>
            <person name="Goeker M."/>
        </authorList>
    </citation>
    <scope>NUCLEOTIDE SEQUENCE [LARGE SCALE GENOMIC DNA]</scope>
    <source>
        <strain evidence="2 3">DSM 100124</strain>
    </source>
</reference>
<evidence type="ECO:0000313" key="2">
    <source>
        <dbReference type="EMBL" id="MET3729246.1"/>
    </source>
</evidence>
<name>A0ABV2LKY5_9BACL</name>
<dbReference type="EMBL" id="JBEPMP010000001">
    <property type="protein sequence ID" value="MET3729246.1"/>
    <property type="molecule type" value="Genomic_DNA"/>
</dbReference>
<sequence length="34" mass="4050">MLDLYMVLTLVVSFLLYFKFVYWCDQIAGGDKEK</sequence>
<evidence type="ECO:0000256" key="1">
    <source>
        <dbReference type="SAM" id="Phobius"/>
    </source>
</evidence>
<protein>
    <submittedName>
        <fullName evidence="2">Uncharacterized protein</fullName>
    </submittedName>
</protein>